<dbReference type="SUPFAM" id="SSF160631">
    <property type="entry name" value="SMI1/KNR4-like"/>
    <property type="match status" value="1"/>
</dbReference>
<dbReference type="Gene3D" id="1.20.1280.50">
    <property type="match status" value="1"/>
</dbReference>
<dbReference type="OrthoDB" id="2305498at2759"/>
<dbReference type="InterPro" id="IPR001810">
    <property type="entry name" value="F-box_dom"/>
</dbReference>
<dbReference type="InterPro" id="IPR036047">
    <property type="entry name" value="F-box-like_dom_sf"/>
</dbReference>
<feature type="domain" description="ApaG" evidence="3">
    <location>
        <begin position="301"/>
        <end position="447"/>
    </location>
</feature>
<comment type="caution">
    <text evidence="4">The sequence shown here is derived from an EMBL/GenBank/DDBJ whole genome shotgun (WGS) entry which is preliminary data.</text>
</comment>
<dbReference type="Pfam" id="PF04379">
    <property type="entry name" value="DUF525"/>
    <property type="match status" value="1"/>
</dbReference>
<evidence type="ECO:0000313" key="5">
    <source>
        <dbReference type="Proteomes" id="UP000796880"/>
    </source>
</evidence>
<evidence type="ECO:0000313" key="4">
    <source>
        <dbReference type="EMBL" id="KAF3457724.1"/>
    </source>
</evidence>
<dbReference type="AlphaFoldDB" id="A0A8K0HTN5"/>
<dbReference type="Pfam" id="PF12937">
    <property type="entry name" value="F-box-like"/>
    <property type="match status" value="1"/>
</dbReference>
<keyword evidence="2" id="KW-0833">Ubl conjugation pathway</keyword>
<dbReference type="SUPFAM" id="SSF81383">
    <property type="entry name" value="F-box domain"/>
    <property type="match status" value="1"/>
</dbReference>
<evidence type="ECO:0000256" key="1">
    <source>
        <dbReference type="ARBA" id="ARBA00004906"/>
    </source>
</evidence>
<protein>
    <recommendedName>
        <fullName evidence="3">ApaG domain-containing protein</fullName>
    </recommendedName>
</protein>
<name>A0A8K0HTN5_9ROSA</name>
<dbReference type="PANTHER" id="PTHR47463">
    <property type="entry name" value="F-BOX PROTEIN SKIP16"/>
    <property type="match status" value="1"/>
</dbReference>
<sequence length="447" mass="50722">MNLEAVGALELHIILSKLGPEDAARSSCVSKKLRSSASEDSFWSRFCADELGLSHPTDPLGNPTPSFKVCYQIWRKEFCMYPWSLVKRVKKCWDRLRNWLTVNFPEAGATLRKGATEDDIQELENMLKVKLPLSTRVLYRFVDGQEFKERDYTTSIFGSPLGLIGGYIYYDHCVNVYMLPLHQIILETKEIISQLHFPGKSKFIVVAGSSTFTEKLFFLNCATGELYVGTKNLQFGEMLPCVPNELIMSVHDPNGDQQQDALLLWLEEHGRRLESGIIKLREEGNIRGISLFPEETPLCSTAVTNGVQVRASALFVPEFADLQDYQEKYLFAYSIRMSLLPEGCIINGMSFSSCQLHWRHWIIRATDTIKSDVNGEAVIGKYPLLQPGGKEFVYESCTPLPSSTGSIEGSFTFVPGREYRERYRTVKWILSSLDWKSSNLPLSNFEP</sequence>
<dbReference type="Proteomes" id="UP000796880">
    <property type="component" value="Unassembled WGS sequence"/>
</dbReference>
<reference evidence="4" key="1">
    <citation type="submission" date="2020-03" db="EMBL/GenBank/DDBJ databases">
        <title>A high-quality chromosome-level genome assembly of a woody plant with both climbing and erect habits, Rhamnella rubrinervis.</title>
        <authorList>
            <person name="Lu Z."/>
            <person name="Yang Y."/>
            <person name="Zhu X."/>
            <person name="Sun Y."/>
        </authorList>
    </citation>
    <scope>NUCLEOTIDE SEQUENCE</scope>
    <source>
        <strain evidence="4">BYM</strain>
        <tissue evidence="4">Leaf</tissue>
    </source>
</reference>
<proteinExistence type="predicted"/>
<dbReference type="InterPro" id="IPR007474">
    <property type="entry name" value="ApaG_domain"/>
</dbReference>
<dbReference type="PANTHER" id="PTHR47463:SF2">
    <property type="entry name" value="F-BOX PROTEIN SKIP16"/>
    <property type="match status" value="1"/>
</dbReference>
<keyword evidence="5" id="KW-1185">Reference proteome</keyword>
<dbReference type="SUPFAM" id="SSF110069">
    <property type="entry name" value="ApaG-like"/>
    <property type="match status" value="1"/>
</dbReference>
<organism evidence="4 5">
    <name type="scientific">Rhamnella rubrinervis</name>
    <dbReference type="NCBI Taxonomy" id="2594499"/>
    <lineage>
        <taxon>Eukaryota</taxon>
        <taxon>Viridiplantae</taxon>
        <taxon>Streptophyta</taxon>
        <taxon>Embryophyta</taxon>
        <taxon>Tracheophyta</taxon>
        <taxon>Spermatophyta</taxon>
        <taxon>Magnoliopsida</taxon>
        <taxon>eudicotyledons</taxon>
        <taxon>Gunneridae</taxon>
        <taxon>Pentapetalae</taxon>
        <taxon>rosids</taxon>
        <taxon>fabids</taxon>
        <taxon>Rosales</taxon>
        <taxon>Rhamnaceae</taxon>
        <taxon>rhamnoid group</taxon>
        <taxon>Rhamneae</taxon>
        <taxon>Rhamnella</taxon>
    </lineage>
</organism>
<evidence type="ECO:0000259" key="3">
    <source>
        <dbReference type="PROSITE" id="PS51087"/>
    </source>
</evidence>
<dbReference type="InterPro" id="IPR036767">
    <property type="entry name" value="ApaG_sf"/>
</dbReference>
<gene>
    <name evidence="4" type="ORF">FNV43_RR02382</name>
</gene>
<accession>A0A8K0HTN5</accession>
<dbReference type="InterPro" id="IPR037883">
    <property type="entry name" value="Knr4/Smi1-like_sf"/>
</dbReference>
<dbReference type="PROSITE" id="PS51087">
    <property type="entry name" value="APAG"/>
    <property type="match status" value="1"/>
</dbReference>
<dbReference type="Gene3D" id="2.60.40.1470">
    <property type="entry name" value="ApaG domain"/>
    <property type="match status" value="1"/>
</dbReference>
<evidence type="ECO:0000256" key="2">
    <source>
        <dbReference type="ARBA" id="ARBA00022786"/>
    </source>
</evidence>
<comment type="pathway">
    <text evidence="1">Protein modification; protein ubiquitination.</text>
</comment>
<dbReference type="EMBL" id="VOIH02000001">
    <property type="protein sequence ID" value="KAF3457724.1"/>
    <property type="molecule type" value="Genomic_DNA"/>
</dbReference>